<gene>
    <name evidence="2" type="ORF">AAF712_002193</name>
</gene>
<dbReference type="Proteomes" id="UP001437256">
    <property type="component" value="Unassembled WGS sequence"/>
</dbReference>
<evidence type="ECO:0000256" key="1">
    <source>
        <dbReference type="SAM" id="MobiDB-lite"/>
    </source>
</evidence>
<comment type="caution">
    <text evidence="2">The sequence shown here is derived from an EMBL/GenBank/DDBJ whole genome shotgun (WGS) entry which is preliminary data.</text>
</comment>
<organism evidence="2 3">
    <name type="scientific">Marasmius tenuissimus</name>
    <dbReference type="NCBI Taxonomy" id="585030"/>
    <lineage>
        <taxon>Eukaryota</taxon>
        <taxon>Fungi</taxon>
        <taxon>Dikarya</taxon>
        <taxon>Basidiomycota</taxon>
        <taxon>Agaricomycotina</taxon>
        <taxon>Agaricomycetes</taxon>
        <taxon>Agaricomycetidae</taxon>
        <taxon>Agaricales</taxon>
        <taxon>Marasmiineae</taxon>
        <taxon>Marasmiaceae</taxon>
        <taxon>Marasmius</taxon>
    </lineage>
</organism>
<dbReference type="CDD" id="cd20557">
    <property type="entry name" value="CYCLIN_ScPCL1-like"/>
    <property type="match status" value="1"/>
</dbReference>
<keyword evidence="3" id="KW-1185">Reference proteome</keyword>
<feature type="compositionally biased region" description="Polar residues" evidence="1">
    <location>
        <begin position="676"/>
        <end position="702"/>
    </location>
</feature>
<feature type="region of interest" description="Disordered" evidence="1">
    <location>
        <begin position="674"/>
        <end position="716"/>
    </location>
</feature>
<proteinExistence type="predicted"/>
<dbReference type="EMBL" id="JBBXMP010000005">
    <property type="protein sequence ID" value="KAL0070972.1"/>
    <property type="molecule type" value="Genomic_DNA"/>
</dbReference>
<dbReference type="PANTHER" id="PTHR15615:SF27">
    <property type="entry name" value="PHO85 CYCLIN CLG1"/>
    <property type="match status" value="1"/>
</dbReference>
<sequence length="749" mass="83387">MPVPVPCVSKPPAHQVIKPRLFDNGKTASFRNLTRTLPVSPTGPPPSFGTREEWINSLPSWRRSKPRRIWEEDSSLDHISPHQRRGVQQGFHQGLAVADNASAIKGSRAEACLPPLLSSPQDLTVVHQEDVEMYSHHLITHQGYLDEPTHDPRALAVGNGAMEMEVDRLTSGVEADDMYGGATFTPFFEDESPTGSTGHDFGSSPIEPVTPFVDYVDQAVAATHYAAQGWCQEVKTTAQFYSLPPIAELPQEPVPAPAAVPDLVAPTATAGYRKLSEPLSDWIANFVWKACTTGSNLPSFVSRSPIAPVKVFTAPPPPYLATSVHSLLLSTLLQPSAIFLALWYIVKLPVAFSVAPSNMDVGELHFRLALFGDRNSDRETMEGTAPFRLIVLGCMLANKWLDDHTFSNKTWHTISNIPVQSLNKLESLALDIFRYDLSISPKDWSQWLSHVMSYHLALSSPAHPQPIGRPSSNPSSIIRMALEEIIQAPAACNFDPKNPQPVFLGLEERKRERMQKEQATSPIEFDLDGDGPLRKEYVPKRRIGNISTNRHSYHMGEKPMSWEMSQNGGKGLPPPARWSPAADEPILRDSNRMYGRYVAVQPTPANNFTAYPPPPSYHHVREAYQSQWMFNAYSTAEVQPGIGYSYEMPALQHPPPPPVYNHCAPLLVPPPFPMSHSRSQSLSHDQDTSQSRNHMRSFSQSRSDLRHAEPHMSGLELPPIRHQSGWGSTYAYHHTLFAPLPPNYTWLQT</sequence>
<name>A0ABR3AC83_9AGAR</name>
<protein>
    <recommendedName>
        <fullName evidence="4">Cyclin N-terminal domain-containing protein</fullName>
    </recommendedName>
</protein>
<dbReference type="InterPro" id="IPR013922">
    <property type="entry name" value="Cyclin_PHO80-like"/>
</dbReference>
<dbReference type="PANTHER" id="PTHR15615">
    <property type="match status" value="1"/>
</dbReference>
<dbReference type="Gene3D" id="1.10.472.10">
    <property type="entry name" value="Cyclin-like"/>
    <property type="match status" value="1"/>
</dbReference>
<accession>A0ABR3AC83</accession>
<reference evidence="2 3" key="1">
    <citation type="submission" date="2024-05" db="EMBL/GenBank/DDBJ databases">
        <title>A draft genome resource for the thread blight pathogen Marasmius tenuissimus strain MS-2.</title>
        <authorList>
            <person name="Yulfo-Soto G.E."/>
            <person name="Baruah I.K."/>
            <person name="Amoako-Attah I."/>
            <person name="Bukari Y."/>
            <person name="Meinhardt L.W."/>
            <person name="Bailey B.A."/>
            <person name="Cohen S.P."/>
        </authorList>
    </citation>
    <scope>NUCLEOTIDE SEQUENCE [LARGE SCALE GENOMIC DNA]</scope>
    <source>
        <strain evidence="2 3">MS-2</strain>
    </source>
</reference>
<evidence type="ECO:0008006" key="4">
    <source>
        <dbReference type="Google" id="ProtNLM"/>
    </source>
</evidence>
<evidence type="ECO:0000313" key="3">
    <source>
        <dbReference type="Proteomes" id="UP001437256"/>
    </source>
</evidence>
<evidence type="ECO:0000313" key="2">
    <source>
        <dbReference type="EMBL" id="KAL0070972.1"/>
    </source>
</evidence>